<feature type="binding site" evidence="11">
    <location>
        <position position="41"/>
    </location>
    <ligand>
        <name>ATP</name>
        <dbReference type="ChEBI" id="CHEBI:30616"/>
    </ligand>
</feature>
<dbReference type="PRINTS" id="PR00418">
    <property type="entry name" value="TPI2FAMILY"/>
</dbReference>
<feature type="binding site" evidence="11">
    <location>
        <begin position="109"/>
        <end position="115"/>
    </location>
    <ligand>
        <name>ATP</name>
        <dbReference type="ChEBI" id="CHEBI:30616"/>
    </ligand>
</feature>
<dbReference type="SUPFAM" id="SSF55874">
    <property type="entry name" value="ATPase domain of HSP90 chaperone/DNA topoisomerase II/histidine kinase"/>
    <property type="match status" value="1"/>
</dbReference>
<keyword evidence="5 11" id="KW-0547">Nucleotide-binding</keyword>
<dbReference type="InterPro" id="IPR013759">
    <property type="entry name" value="Topo_IIA_B_C"/>
</dbReference>
<comment type="similarity">
    <text evidence="11">Belongs to the type II topoisomerase family. ParE type 1 subfamily.</text>
</comment>
<feature type="binding site" evidence="11">
    <location>
        <position position="340"/>
    </location>
    <ligand>
        <name>ATP</name>
        <dbReference type="ChEBI" id="CHEBI:30616"/>
    </ligand>
</feature>
<dbReference type="PROSITE" id="PS50880">
    <property type="entry name" value="TOPRIM"/>
    <property type="match status" value="1"/>
</dbReference>
<keyword evidence="9 11" id="KW-0238">DNA-binding</keyword>
<dbReference type="PANTHER" id="PTHR45866:SF4">
    <property type="entry name" value="DNA TOPOISOMERASE 4 SUBUNIT B"/>
    <property type="match status" value="1"/>
</dbReference>
<dbReference type="Pfam" id="PF00204">
    <property type="entry name" value="DNA_gyraseB"/>
    <property type="match status" value="1"/>
</dbReference>
<keyword evidence="15" id="KW-1185">Reference proteome</keyword>
<evidence type="ECO:0000256" key="11">
    <source>
        <dbReference type="HAMAP-Rule" id="MF_00938"/>
    </source>
</evidence>
<reference evidence="13 15" key="1">
    <citation type="submission" date="2017-02" db="EMBL/GenBank/DDBJ databases">
        <title>Draft genome sequence of Moraxella caviae CCUG 355 type strain.</title>
        <authorList>
            <person name="Engstrom-Jakobsson H."/>
            <person name="Salva-Serra F."/>
            <person name="Thorell K."/>
            <person name="Gonzales-Siles L."/>
            <person name="Karlsson R."/>
            <person name="Boulund F."/>
            <person name="Engstrand L."/>
            <person name="Moore E."/>
        </authorList>
    </citation>
    <scope>NUCLEOTIDE SEQUENCE [LARGE SCALE GENOMIC DNA]</scope>
    <source>
        <strain evidence="13 15">CCUG 355</strain>
    </source>
</reference>
<evidence type="ECO:0000256" key="5">
    <source>
        <dbReference type="ARBA" id="ARBA00022741"/>
    </source>
</evidence>
<keyword evidence="3" id="KW-0963">Cytoplasm</keyword>
<evidence type="ECO:0000256" key="3">
    <source>
        <dbReference type="ARBA" id="ARBA00022490"/>
    </source>
</evidence>
<proteinExistence type="inferred from homology"/>
<protein>
    <recommendedName>
        <fullName evidence="11">DNA topoisomerase 4 subunit B</fullName>
        <ecNumber evidence="11">5.6.2.2</ecNumber>
    </recommendedName>
    <alternativeName>
        <fullName evidence="11">Topoisomerase IV subunit B</fullName>
    </alternativeName>
</protein>
<dbReference type="GO" id="GO:0046872">
    <property type="term" value="F:metal ion binding"/>
    <property type="evidence" value="ECO:0007669"/>
    <property type="project" value="UniProtKB-KW"/>
</dbReference>
<evidence type="ECO:0000256" key="10">
    <source>
        <dbReference type="ARBA" id="ARBA00023235"/>
    </source>
</evidence>
<evidence type="ECO:0000256" key="1">
    <source>
        <dbReference type="ARBA" id="ARBA00000185"/>
    </source>
</evidence>
<keyword evidence="8 11" id="KW-0799">Topoisomerase</keyword>
<comment type="function">
    <text evidence="11">Topoisomerase IV is essential for chromosome segregation. It relaxes supercoiled DNA. Performs the decatenation events required during the replication of a circular DNA molecule.</text>
</comment>
<dbReference type="InterPro" id="IPR013760">
    <property type="entry name" value="Topo_IIA-like_dom_sf"/>
</dbReference>
<dbReference type="InterPro" id="IPR003594">
    <property type="entry name" value="HATPase_dom"/>
</dbReference>
<dbReference type="AlphaFoldDB" id="A0A1T0A7U0"/>
<dbReference type="EC" id="5.6.2.2" evidence="11"/>
<evidence type="ECO:0000256" key="4">
    <source>
        <dbReference type="ARBA" id="ARBA00022723"/>
    </source>
</evidence>
<evidence type="ECO:0000256" key="9">
    <source>
        <dbReference type="ARBA" id="ARBA00023125"/>
    </source>
</evidence>
<dbReference type="Gene3D" id="3.40.50.670">
    <property type="match status" value="1"/>
</dbReference>
<comment type="catalytic activity">
    <reaction evidence="1 11">
        <text>ATP-dependent breakage, passage and rejoining of double-stranded DNA.</text>
        <dbReference type="EC" id="5.6.2.2"/>
    </reaction>
</comment>
<dbReference type="STRING" id="34060.B0181_02660"/>
<accession>A0A1T0A7U0</accession>
<dbReference type="GO" id="GO:0003677">
    <property type="term" value="F:DNA binding"/>
    <property type="evidence" value="ECO:0007669"/>
    <property type="project" value="UniProtKB-UniRule"/>
</dbReference>
<dbReference type="CDD" id="cd16928">
    <property type="entry name" value="HATPase_GyrB-like"/>
    <property type="match status" value="1"/>
</dbReference>
<feature type="domain" description="Toprim" evidence="12">
    <location>
        <begin position="418"/>
        <end position="531"/>
    </location>
</feature>
<dbReference type="EMBL" id="MUXU01000020">
    <property type="protein sequence ID" value="OOR91688.1"/>
    <property type="molecule type" value="Genomic_DNA"/>
</dbReference>
<comment type="cofactor">
    <cofactor evidence="2">
        <name>Mg(2+)</name>
        <dbReference type="ChEBI" id="CHEBI:18420"/>
    </cofactor>
</comment>
<dbReference type="OrthoDB" id="9802808at2"/>
<dbReference type="GO" id="GO:0005694">
    <property type="term" value="C:chromosome"/>
    <property type="evidence" value="ECO:0007669"/>
    <property type="project" value="InterPro"/>
</dbReference>
<dbReference type="SUPFAM" id="SSF56719">
    <property type="entry name" value="Type II DNA topoisomerase"/>
    <property type="match status" value="1"/>
</dbReference>
<evidence type="ECO:0000313" key="15">
    <source>
        <dbReference type="Proteomes" id="UP000190435"/>
    </source>
</evidence>
<evidence type="ECO:0000313" key="13">
    <source>
        <dbReference type="EMBL" id="OOR91688.1"/>
    </source>
</evidence>
<dbReference type="InterPro" id="IPR013506">
    <property type="entry name" value="Topo_IIA_bsu_dom2"/>
</dbReference>
<dbReference type="InterPro" id="IPR014721">
    <property type="entry name" value="Ribsml_uS5_D2-typ_fold_subgr"/>
</dbReference>
<dbReference type="InterPro" id="IPR002288">
    <property type="entry name" value="DNA_gyrase_B_C"/>
</dbReference>
<feature type="binding site" evidence="11">
    <location>
        <position position="68"/>
    </location>
    <ligand>
        <name>ATP</name>
        <dbReference type="ChEBI" id="CHEBI:30616"/>
    </ligand>
</feature>
<dbReference type="NCBIfam" id="TIGR01055">
    <property type="entry name" value="parE_Gneg"/>
    <property type="match status" value="1"/>
</dbReference>
<dbReference type="GO" id="GO:0007059">
    <property type="term" value="P:chromosome segregation"/>
    <property type="evidence" value="ECO:0007669"/>
    <property type="project" value="UniProtKB-UniRule"/>
</dbReference>
<comment type="subunit">
    <text evidence="11">Heterotetramer composed of ParC and ParE.</text>
</comment>
<dbReference type="GO" id="GO:0005524">
    <property type="term" value="F:ATP binding"/>
    <property type="evidence" value="ECO:0007669"/>
    <property type="project" value="UniProtKB-UniRule"/>
</dbReference>
<dbReference type="GO" id="GO:0003918">
    <property type="term" value="F:DNA topoisomerase type II (double strand cut, ATP-hydrolyzing) activity"/>
    <property type="evidence" value="ECO:0007669"/>
    <property type="project" value="UniProtKB-UniRule"/>
</dbReference>
<dbReference type="SUPFAM" id="SSF54211">
    <property type="entry name" value="Ribosomal protein S5 domain 2-like"/>
    <property type="match status" value="1"/>
</dbReference>
<dbReference type="InterPro" id="IPR005737">
    <property type="entry name" value="TopoIV_B_Gneg"/>
</dbReference>
<dbReference type="Proteomes" id="UP000255279">
    <property type="component" value="Unassembled WGS sequence"/>
</dbReference>
<dbReference type="InterPro" id="IPR001241">
    <property type="entry name" value="Topo_IIA"/>
</dbReference>
<dbReference type="Gene3D" id="3.30.565.10">
    <property type="entry name" value="Histidine kinase-like ATPase, C-terminal domain"/>
    <property type="match status" value="1"/>
</dbReference>
<keyword evidence="4" id="KW-0479">Metal-binding</keyword>
<dbReference type="Pfam" id="PF01751">
    <property type="entry name" value="Toprim"/>
    <property type="match status" value="1"/>
</dbReference>
<dbReference type="PROSITE" id="PS00177">
    <property type="entry name" value="TOPOISOMERASE_II"/>
    <property type="match status" value="1"/>
</dbReference>
<dbReference type="RefSeq" id="WP_078275966.1">
    <property type="nucleotide sequence ID" value="NZ_MUXU01000020.1"/>
</dbReference>
<dbReference type="InterPro" id="IPR036890">
    <property type="entry name" value="HATPase_C_sf"/>
</dbReference>
<evidence type="ECO:0000313" key="14">
    <source>
        <dbReference type="EMBL" id="STZ10417.1"/>
    </source>
</evidence>
<organism evidence="13 15">
    <name type="scientific">Moraxella caviae</name>
    <dbReference type="NCBI Taxonomy" id="34060"/>
    <lineage>
        <taxon>Bacteria</taxon>
        <taxon>Pseudomonadati</taxon>
        <taxon>Pseudomonadota</taxon>
        <taxon>Gammaproteobacteria</taxon>
        <taxon>Moraxellales</taxon>
        <taxon>Moraxellaceae</taxon>
        <taxon>Moraxella</taxon>
    </lineage>
</organism>
<feature type="site" description="Interaction with DNA" evidence="11">
    <location>
        <position position="503"/>
    </location>
</feature>
<dbReference type="PRINTS" id="PR01098">
    <property type="entry name" value="TOPISMRASE4B"/>
</dbReference>
<dbReference type="SMART" id="SM00433">
    <property type="entry name" value="TOP2c"/>
    <property type="match status" value="1"/>
</dbReference>
<gene>
    <name evidence="11 14" type="primary">parE</name>
    <name evidence="13" type="ORF">B0181_02660</name>
    <name evidence="14" type="ORF">NCTC10293_00752</name>
</gene>
<dbReference type="Proteomes" id="UP000190435">
    <property type="component" value="Unassembled WGS sequence"/>
</dbReference>
<reference evidence="14 16" key="2">
    <citation type="submission" date="2018-06" db="EMBL/GenBank/DDBJ databases">
        <authorList>
            <consortium name="Pathogen Informatics"/>
            <person name="Doyle S."/>
        </authorList>
    </citation>
    <scope>NUCLEOTIDE SEQUENCE [LARGE SCALE GENOMIC DNA]</scope>
    <source>
        <strain evidence="14 16">NCTC10293</strain>
    </source>
</reference>
<dbReference type="PANTHER" id="PTHR45866">
    <property type="entry name" value="DNA GYRASE/TOPOISOMERASE SUBUNIT B"/>
    <property type="match status" value="1"/>
</dbReference>
<feature type="binding site" evidence="11">
    <location>
        <position position="4"/>
    </location>
    <ligand>
        <name>ATP</name>
        <dbReference type="ChEBI" id="CHEBI:30616"/>
    </ligand>
</feature>
<dbReference type="SMART" id="SM00387">
    <property type="entry name" value="HATPase_c"/>
    <property type="match status" value="1"/>
</dbReference>
<name>A0A1T0A7U0_9GAMM</name>
<dbReference type="CDD" id="cd00822">
    <property type="entry name" value="TopoII_Trans_DNA_gyrase"/>
    <property type="match status" value="1"/>
</dbReference>
<dbReference type="Pfam" id="PF02518">
    <property type="entry name" value="HATPase_c"/>
    <property type="match status" value="1"/>
</dbReference>
<keyword evidence="10 11" id="KW-0413">Isomerase</keyword>
<evidence type="ECO:0000256" key="8">
    <source>
        <dbReference type="ARBA" id="ARBA00023029"/>
    </source>
</evidence>
<evidence type="ECO:0000256" key="6">
    <source>
        <dbReference type="ARBA" id="ARBA00022840"/>
    </source>
</evidence>
<dbReference type="Gene3D" id="3.30.230.10">
    <property type="match status" value="1"/>
</dbReference>
<dbReference type="HAMAP" id="MF_00938">
    <property type="entry name" value="ParE_type1"/>
    <property type="match status" value="1"/>
</dbReference>
<evidence type="ECO:0000256" key="2">
    <source>
        <dbReference type="ARBA" id="ARBA00001946"/>
    </source>
</evidence>
<feature type="site" description="Interaction with DNA" evidence="11">
    <location>
        <position position="617"/>
    </location>
</feature>
<dbReference type="GO" id="GO:0006265">
    <property type="term" value="P:DNA topological change"/>
    <property type="evidence" value="ECO:0007669"/>
    <property type="project" value="UniProtKB-UniRule"/>
</dbReference>
<dbReference type="Pfam" id="PF00986">
    <property type="entry name" value="DNA_gyraseB_C"/>
    <property type="match status" value="1"/>
</dbReference>
<keyword evidence="7" id="KW-0460">Magnesium</keyword>
<dbReference type="FunFam" id="3.40.50.670:FF:000003">
    <property type="entry name" value="DNA topoisomerase 4 subunit B"/>
    <property type="match status" value="1"/>
</dbReference>
<dbReference type="InterPro" id="IPR006171">
    <property type="entry name" value="TOPRIM_dom"/>
</dbReference>
<keyword evidence="6 11" id="KW-0067">ATP-binding</keyword>
<dbReference type="FunFam" id="3.30.565.10:FF:000002">
    <property type="entry name" value="DNA gyrase subunit B"/>
    <property type="match status" value="1"/>
</dbReference>
<dbReference type="InterPro" id="IPR020568">
    <property type="entry name" value="Ribosomal_Su5_D2-typ_SF"/>
</dbReference>
<evidence type="ECO:0000259" key="12">
    <source>
        <dbReference type="PROSITE" id="PS50880"/>
    </source>
</evidence>
<dbReference type="InterPro" id="IPR018522">
    <property type="entry name" value="TopoIIA_CS"/>
</dbReference>
<feature type="site" description="Interaction with DNA" evidence="11">
    <location>
        <position position="452"/>
    </location>
</feature>
<evidence type="ECO:0000313" key="16">
    <source>
        <dbReference type="Proteomes" id="UP000255279"/>
    </source>
</evidence>
<sequence>MTSYTSQKLEVLEGLEPVRRRPGMYTDTSRPNHLAQEVIDNSVDEALAGHAKHISVTLHADGSLSVEDDGRGMPTDIHPEFGQSGIELILTRLHAGGKFSTDNYAVSGGLHGVGISVVNALSTQVDVTVWRDGREYFMCFKNGEPVAPLAETAAPNKKKRGTKVRFWVDERYFDQPKFAIKALKHTLKAKAVLSAGLRIDFIDEIGEGEKNESETWQFTDGVVQYLAEQLGDLATLPEEPFYFSVEPKAGERGGATFALSWLPEGGTPVQESYVNLIPTAQGGTHVNGLRTGVLDALREFCDIHNLLPRAVKLTGEDVWDGVNFILSLKFVEPQFSGQTKERLSSREAAPLVQQLAKDSFSLWLNQHPETARAIAELAISKAGRRLKSAQKVARKKITQGPALPGKLADCRGNLRDGAELFLVEGDSAGGSAKQARDRHFQAILPLRGKILNTWEVASDTVLASQEIHDIAIAVGVDPASDDLSELRYDKVCILADADSDGLHIATLICALFVKHFPALIEAGHLFVAMPPLYRVDIGKDVHYALDDEELQAILQKAGNKKPQITRFKGLGEMSADQLRETTMNPDTRRLVQLDLDDIHATQGMMDMLLAKKRAADRKSWLENKGDLADLVV</sequence>
<dbReference type="EMBL" id="UGQE01000001">
    <property type="protein sequence ID" value="STZ10417.1"/>
    <property type="molecule type" value="Genomic_DNA"/>
</dbReference>
<evidence type="ECO:0000256" key="7">
    <source>
        <dbReference type="ARBA" id="ARBA00022842"/>
    </source>
</evidence>